<dbReference type="eggNOG" id="arCOG01285">
    <property type="taxonomic scope" value="Archaea"/>
</dbReference>
<dbReference type="PANTHER" id="PTHR34075">
    <property type="entry name" value="BLR3430 PROTEIN"/>
    <property type="match status" value="1"/>
</dbReference>
<dbReference type="STRING" id="397948.Cmaq_1241"/>
<dbReference type="Proteomes" id="UP000001137">
    <property type="component" value="Chromosome"/>
</dbReference>
<dbReference type="Pfam" id="PF12172">
    <property type="entry name" value="zf-ChsH2"/>
    <property type="match status" value="1"/>
</dbReference>
<keyword evidence="4" id="KW-1185">Reference proteome</keyword>
<dbReference type="SUPFAM" id="SSF50249">
    <property type="entry name" value="Nucleic acid-binding proteins"/>
    <property type="match status" value="1"/>
</dbReference>
<dbReference type="GeneID" id="5709467"/>
<evidence type="ECO:0008006" key="5">
    <source>
        <dbReference type="Google" id="ProtNLM"/>
    </source>
</evidence>
<protein>
    <recommendedName>
        <fullName evidence="5">DUF35 domain-containing protein</fullName>
    </recommendedName>
</protein>
<feature type="domain" description="ChsH2 rubredoxin-like zinc ribbon" evidence="2">
    <location>
        <begin position="19"/>
        <end position="48"/>
    </location>
</feature>
<dbReference type="PANTHER" id="PTHR34075:SF5">
    <property type="entry name" value="BLR3430 PROTEIN"/>
    <property type="match status" value="1"/>
</dbReference>
<feature type="domain" description="ChsH2 C-terminal OB-fold" evidence="1">
    <location>
        <begin position="50"/>
        <end position="113"/>
    </location>
</feature>
<dbReference type="HOGENOM" id="CLU_119412_2_2_2"/>
<evidence type="ECO:0000313" key="3">
    <source>
        <dbReference type="EMBL" id="ABW02068.1"/>
    </source>
</evidence>
<evidence type="ECO:0000259" key="1">
    <source>
        <dbReference type="Pfam" id="PF01796"/>
    </source>
</evidence>
<dbReference type="InterPro" id="IPR002878">
    <property type="entry name" value="ChsH2_C"/>
</dbReference>
<evidence type="ECO:0000313" key="4">
    <source>
        <dbReference type="Proteomes" id="UP000001137"/>
    </source>
</evidence>
<sequence length="137" mass="16027">MVDQSLSVPKYWRRIPQYYRLTALKCRKCGKVYFPPRAVCECGSREFEDVELPRRGRLIEFTVLRSVTSDFEKQRPLIFGIVDLNGVRVLGQLVDCPNPEKLSDNAEVEVVFRRVKEDSDYGIIYYGFKLRPLKGCW</sequence>
<reference evidence="3 4" key="1">
    <citation type="submission" date="2007-10" db="EMBL/GenBank/DDBJ databases">
        <title>Complete sequence of Caldivirga maquilingensis IC-167.</title>
        <authorList>
            <consortium name="US DOE Joint Genome Institute"/>
            <person name="Copeland A."/>
            <person name="Lucas S."/>
            <person name="Lapidus A."/>
            <person name="Barry K."/>
            <person name="Glavina del Rio T."/>
            <person name="Dalin E."/>
            <person name="Tice H."/>
            <person name="Pitluck S."/>
            <person name="Saunders E."/>
            <person name="Brettin T."/>
            <person name="Bruce D."/>
            <person name="Detter J.C."/>
            <person name="Han C."/>
            <person name="Schmutz J."/>
            <person name="Larimer F."/>
            <person name="Land M."/>
            <person name="Hauser L."/>
            <person name="Kyrpides N."/>
            <person name="Ivanova N."/>
            <person name="Biddle J.F."/>
            <person name="Zhang Z."/>
            <person name="Fitz-Gibbon S.T."/>
            <person name="Lowe T.M."/>
            <person name="Saltikov C."/>
            <person name="House C.H."/>
            <person name="Richardson P."/>
        </authorList>
    </citation>
    <scope>NUCLEOTIDE SEQUENCE [LARGE SCALE GENOMIC DNA]</scope>
    <source>
        <strain evidence="4">ATCC 700844 / DSM 13496 / JCM 10307 / IC-167</strain>
    </source>
</reference>
<dbReference type="OrthoDB" id="9573at2157"/>
<dbReference type="InterPro" id="IPR052513">
    <property type="entry name" value="Thioester_dehydratase-like"/>
</dbReference>
<dbReference type="Gene3D" id="6.10.30.10">
    <property type="match status" value="1"/>
</dbReference>
<dbReference type="Pfam" id="PF01796">
    <property type="entry name" value="OB_ChsH2_C"/>
    <property type="match status" value="1"/>
</dbReference>
<dbReference type="EMBL" id="CP000852">
    <property type="protein sequence ID" value="ABW02068.1"/>
    <property type="molecule type" value="Genomic_DNA"/>
</dbReference>
<accession>A8ME62</accession>
<dbReference type="RefSeq" id="WP_012186287.1">
    <property type="nucleotide sequence ID" value="NC_009954.1"/>
</dbReference>
<organism evidence="3 4">
    <name type="scientific">Caldivirga maquilingensis (strain ATCC 700844 / DSM 13496 / JCM 10307 / IC-167)</name>
    <dbReference type="NCBI Taxonomy" id="397948"/>
    <lineage>
        <taxon>Archaea</taxon>
        <taxon>Thermoproteota</taxon>
        <taxon>Thermoprotei</taxon>
        <taxon>Thermoproteales</taxon>
        <taxon>Thermoproteaceae</taxon>
        <taxon>Caldivirga</taxon>
    </lineage>
</organism>
<proteinExistence type="predicted"/>
<dbReference type="KEGG" id="cma:Cmaq_1241"/>
<dbReference type="InterPro" id="IPR022002">
    <property type="entry name" value="ChsH2_Znr"/>
</dbReference>
<gene>
    <name evidence="3" type="ordered locus">Cmaq_1241</name>
</gene>
<dbReference type="AlphaFoldDB" id="A8ME62"/>
<name>A8ME62_CALMQ</name>
<evidence type="ECO:0000259" key="2">
    <source>
        <dbReference type="Pfam" id="PF12172"/>
    </source>
</evidence>
<dbReference type="InterPro" id="IPR012340">
    <property type="entry name" value="NA-bd_OB-fold"/>
</dbReference>